<sequence>MASSLIGAVVNPVRNQGLVNNVAVNSTKELVKVKGPGLFLSAEITKQGGNSDLTFIILDIDGQNVVNISVAALFNQGLTSANSYGISVFRSGAALETVTIGFPYPLTFNKLLSLKVTVNEPGVVQILANVITAS</sequence>
<accession>A0A1N6DMF4</accession>
<gene>
    <name evidence="1" type="ORF">SAMN04488055_0904</name>
</gene>
<protein>
    <submittedName>
        <fullName evidence="1">Uncharacterized protein</fullName>
    </submittedName>
</protein>
<organism evidence="1 2">
    <name type="scientific">Chitinophaga niabensis</name>
    <dbReference type="NCBI Taxonomy" id="536979"/>
    <lineage>
        <taxon>Bacteria</taxon>
        <taxon>Pseudomonadati</taxon>
        <taxon>Bacteroidota</taxon>
        <taxon>Chitinophagia</taxon>
        <taxon>Chitinophagales</taxon>
        <taxon>Chitinophagaceae</taxon>
        <taxon>Chitinophaga</taxon>
    </lineage>
</organism>
<evidence type="ECO:0000313" key="1">
    <source>
        <dbReference type="EMBL" id="SIN71853.1"/>
    </source>
</evidence>
<proteinExistence type="predicted"/>
<dbReference type="STRING" id="536979.SAMN04488055_0904"/>
<dbReference type="EMBL" id="FSRA01000001">
    <property type="protein sequence ID" value="SIN71853.1"/>
    <property type="molecule type" value="Genomic_DNA"/>
</dbReference>
<dbReference type="AlphaFoldDB" id="A0A1N6DMF4"/>
<keyword evidence="2" id="KW-1185">Reference proteome</keyword>
<name>A0A1N6DMF4_9BACT</name>
<dbReference type="Proteomes" id="UP000185003">
    <property type="component" value="Unassembled WGS sequence"/>
</dbReference>
<dbReference type="RefSeq" id="WP_074238100.1">
    <property type="nucleotide sequence ID" value="NZ_FSRA01000001.1"/>
</dbReference>
<dbReference type="OrthoDB" id="9553491at2"/>
<reference evidence="1 2" key="1">
    <citation type="submission" date="2016-11" db="EMBL/GenBank/DDBJ databases">
        <authorList>
            <person name="Jaros S."/>
            <person name="Januszkiewicz K."/>
            <person name="Wedrychowicz H."/>
        </authorList>
    </citation>
    <scope>NUCLEOTIDE SEQUENCE [LARGE SCALE GENOMIC DNA]</scope>
    <source>
        <strain evidence="1 2">DSM 24787</strain>
    </source>
</reference>
<evidence type="ECO:0000313" key="2">
    <source>
        <dbReference type="Proteomes" id="UP000185003"/>
    </source>
</evidence>